<dbReference type="Pfam" id="PF13971">
    <property type="entry name" value="Mei4"/>
    <property type="match status" value="2"/>
</dbReference>
<sequence>IDDMTWYLKTSQLALALAIIRSKPPDKSSKEYAEHLAKIISRQDSKWKLRAEVLEAEVLHLRQQLLLSTFFPGLRLGPDKWPRISCHKGSDQMATLVLQRSFVALRDSVVSHMQFLQHFLELKKLSEAGGLRTDFKKLGNDCSTITDSFSQLLDGLVTSYSLSELPFSDVMHQAVCVITKLLSDADVSSQILGKCFKKLEDSMKRLVAVVLNSSNLNRFQMQDSISHALVLLGGCSILRNFAISLLFREVSQFADELQHANEIQAKYHIQYENIFFLCRVLEQLLKTGLEEENAASSGCDEEQKQFLQKIDQAIFHLSDEFPLFCIYLWRLGTLLNKSQIETCERNWPPL</sequence>
<dbReference type="Ensembl" id="ENSVKKT00000029829.1">
    <property type="protein sequence ID" value="ENSVKKP00000029137.1"/>
    <property type="gene ID" value="ENSVKKG00000018751.1"/>
</dbReference>
<evidence type="ECO:0000313" key="3">
    <source>
        <dbReference type="Ensembl" id="ENSVKKP00000029137.1"/>
    </source>
</evidence>
<accession>A0A8D2M0K6</accession>
<evidence type="ECO:0000256" key="2">
    <source>
        <dbReference type="ARBA" id="ARBA00093453"/>
    </source>
</evidence>
<dbReference type="GO" id="GO:0007129">
    <property type="term" value="P:homologous chromosome pairing at meiosis"/>
    <property type="evidence" value="ECO:0007669"/>
    <property type="project" value="TreeGrafter"/>
</dbReference>
<dbReference type="GO" id="GO:0042138">
    <property type="term" value="P:meiotic DNA double-strand break formation"/>
    <property type="evidence" value="ECO:0007669"/>
    <property type="project" value="InterPro"/>
</dbReference>
<dbReference type="GO" id="GO:0006310">
    <property type="term" value="P:DNA recombination"/>
    <property type="evidence" value="ECO:0007669"/>
    <property type="project" value="InterPro"/>
</dbReference>
<dbReference type="GO" id="GO:0000800">
    <property type="term" value="C:lateral element"/>
    <property type="evidence" value="ECO:0007669"/>
    <property type="project" value="TreeGrafter"/>
</dbReference>
<keyword evidence="4" id="KW-1185">Reference proteome</keyword>
<reference evidence="3" key="2">
    <citation type="submission" date="2025-09" db="UniProtKB">
        <authorList>
            <consortium name="Ensembl"/>
        </authorList>
    </citation>
    <scope>IDENTIFICATION</scope>
</reference>
<dbReference type="OMA" id="MYDITQY"/>
<dbReference type="InterPro" id="IPR025888">
    <property type="entry name" value="MEI4"/>
</dbReference>
<dbReference type="GO" id="GO:0007283">
    <property type="term" value="P:spermatogenesis"/>
    <property type="evidence" value="ECO:0007669"/>
    <property type="project" value="TreeGrafter"/>
</dbReference>
<keyword evidence="1" id="KW-0469">Meiosis</keyword>
<dbReference type="Proteomes" id="UP000694545">
    <property type="component" value="Unplaced"/>
</dbReference>
<evidence type="ECO:0000313" key="4">
    <source>
        <dbReference type="Proteomes" id="UP000694545"/>
    </source>
</evidence>
<name>A0A8D2M0K6_VARKO</name>
<reference evidence="3" key="1">
    <citation type="submission" date="2025-08" db="UniProtKB">
        <authorList>
            <consortium name="Ensembl"/>
        </authorList>
    </citation>
    <scope>IDENTIFICATION</scope>
</reference>
<comment type="similarity">
    <text evidence="2">Belongs to the MEI4L family.</text>
</comment>
<protein>
    <submittedName>
        <fullName evidence="3">Meiotic double-stranded break formation protein 4</fullName>
    </submittedName>
</protein>
<evidence type="ECO:0000256" key="1">
    <source>
        <dbReference type="ARBA" id="ARBA00023254"/>
    </source>
</evidence>
<dbReference type="GO" id="GO:0048477">
    <property type="term" value="P:oogenesis"/>
    <property type="evidence" value="ECO:0007669"/>
    <property type="project" value="TreeGrafter"/>
</dbReference>
<dbReference type="AlphaFoldDB" id="A0A8D2M0K6"/>
<organism evidence="3 4">
    <name type="scientific">Varanus komodoensis</name>
    <name type="common">Komodo dragon</name>
    <dbReference type="NCBI Taxonomy" id="61221"/>
    <lineage>
        <taxon>Eukaryota</taxon>
        <taxon>Metazoa</taxon>
        <taxon>Chordata</taxon>
        <taxon>Craniata</taxon>
        <taxon>Vertebrata</taxon>
        <taxon>Euteleostomi</taxon>
        <taxon>Lepidosauria</taxon>
        <taxon>Squamata</taxon>
        <taxon>Bifurcata</taxon>
        <taxon>Unidentata</taxon>
        <taxon>Episquamata</taxon>
        <taxon>Toxicofera</taxon>
        <taxon>Anguimorpha</taxon>
        <taxon>Paleoanguimorpha</taxon>
        <taxon>Varanoidea</taxon>
        <taxon>Varanidae</taxon>
        <taxon>Varanus</taxon>
    </lineage>
</organism>
<dbReference type="PANTHER" id="PTHR28575">
    <property type="entry name" value="MEIOSIS-SPECIFIC PROTEIN MEI4"/>
    <property type="match status" value="1"/>
</dbReference>
<proteinExistence type="inferred from homology"/>
<dbReference type="PANTHER" id="PTHR28575:SF1">
    <property type="entry name" value="MEIOSIS-SPECIFIC PROTEIN MEI4"/>
    <property type="match status" value="1"/>
</dbReference>